<feature type="region of interest" description="Disordered" evidence="8">
    <location>
        <begin position="73"/>
        <end position="193"/>
    </location>
</feature>
<proteinExistence type="inferred from homology"/>
<dbReference type="Pfam" id="PF15311">
    <property type="entry name" value="HYLS1_C"/>
    <property type="match status" value="1"/>
</dbReference>
<dbReference type="RefSeq" id="XP_072834993.1">
    <property type="nucleotide sequence ID" value="XM_072978892.1"/>
</dbReference>
<evidence type="ECO:0000313" key="13">
    <source>
        <dbReference type="RefSeq" id="XP_072834992.1"/>
    </source>
</evidence>
<feature type="compositionally biased region" description="Low complexity" evidence="8">
    <location>
        <begin position="173"/>
        <end position="186"/>
    </location>
</feature>
<dbReference type="InterPro" id="IPR052319">
    <property type="entry name" value="Centriolar_ciliogenesis_assoc"/>
</dbReference>
<evidence type="ECO:0000313" key="11">
    <source>
        <dbReference type="RefSeq" id="XP_020667209.2"/>
    </source>
</evidence>
<keyword evidence="10" id="KW-1185">Reference proteome</keyword>
<reference evidence="11 12" key="1">
    <citation type="submission" date="2025-05" db="UniProtKB">
        <authorList>
            <consortium name="RefSeq"/>
        </authorList>
    </citation>
    <scope>IDENTIFICATION</scope>
</reference>
<evidence type="ECO:0000313" key="14">
    <source>
        <dbReference type="RefSeq" id="XP_072834993.1"/>
    </source>
</evidence>
<dbReference type="RefSeq" id="XP_020667209.2">
    <property type="nucleotide sequence ID" value="XM_020811550.2"/>
</dbReference>
<organism evidence="10 14">
    <name type="scientific">Pogona vitticeps</name>
    <name type="common">central bearded dragon</name>
    <dbReference type="NCBI Taxonomy" id="103695"/>
    <lineage>
        <taxon>Eukaryota</taxon>
        <taxon>Metazoa</taxon>
        <taxon>Chordata</taxon>
        <taxon>Craniata</taxon>
        <taxon>Vertebrata</taxon>
        <taxon>Euteleostomi</taxon>
        <taxon>Lepidosauria</taxon>
        <taxon>Squamata</taxon>
        <taxon>Bifurcata</taxon>
        <taxon>Unidentata</taxon>
        <taxon>Episquamata</taxon>
        <taxon>Toxicofera</taxon>
        <taxon>Iguania</taxon>
        <taxon>Acrodonta</taxon>
        <taxon>Agamidae</taxon>
        <taxon>Amphibolurinae</taxon>
        <taxon>Pogona</taxon>
    </lineage>
</organism>
<evidence type="ECO:0000259" key="9">
    <source>
        <dbReference type="Pfam" id="PF15311"/>
    </source>
</evidence>
<feature type="compositionally biased region" description="Low complexity" evidence="8">
    <location>
        <begin position="117"/>
        <end position="126"/>
    </location>
</feature>
<feature type="compositionally biased region" description="Acidic residues" evidence="8">
    <location>
        <begin position="143"/>
        <end position="154"/>
    </location>
</feature>
<comment type="similarity">
    <text evidence="3">Belongs to the HYLS1 family.</text>
</comment>
<keyword evidence="5" id="KW-0970">Cilium biogenesis/degradation</keyword>
<keyword evidence="4" id="KW-0963">Cytoplasm</keyword>
<accession>A0ABM5EPD4</accession>
<dbReference type="PANTHER" id="PTHR34174">
    <property type="entry name" value="HYDROLETHALUS SYNDROME PROTEIN 1"/>
    <property type="match status" value="1"/>
</dbReference>
<evidence type="ECO:0000256" key="2">
    <source>
        <dbReference type="ARBA" id="ARBA00004138"/>
    </source>
</evidence>
<dbReference type="GeneID" id="110088918"/>
<evidence type="ECO:0000256" key="6">
    <source>
        <dbReference type="ARBA" id="ARBA00023212"/>
    </source>
</evidence>
<evidence type="ECO:0000256" key="5">
    <source>
        <dbReference type="ARBA" id="ARBA00022794"/>
    </source>
</evidence>
<dbReference type="RefSeq" id="XP_072834992.1">
    <property type="nucleotide sequence ID" value="XM_072978891.1"/>
</dbReference>
<evidence type="ECO:0000313" key="10">
    <source>
        <dbReference type="Proteomes" id="UP001652642"/>
    </source>
</evidence>
<dbReference type="PRINTS" id="PR02098">
    <property type="entry name" value="HYLETHALUSS1"/>
</dbReference>
<evidence type="ECO:0000256" key="7">
    <source>
        <dbReference type="ARBA" id="ARBA00023273"/>
    </source>
</evidence>
<protein>
    <submittedName>
        <fullName evidence="11 12">Centriolar and ciliogenesis-associated protein HYLS1</fullName>
    </submittedName>
</protein>
<evidence type="ECO:0000256" key="8">
    <source>
        <dbReference type="SAM" id="MobiDB-lite"/>
    </source>
</evidence>
<sequence length="303" mass="34863">MEAVMGPDPYQWTSTSREDQLKELAMAFMRLCAERGDGDSPKQPHVAPQQDPYARASVATLPRPIHPVMVRHLQPEPALPSGIPRDSRSLRKPVMKRKVLRRTPDGEVQVTDESVISEPESSTPSDPEYRDLSWGMYHQNTQEAEEEESEEECEPNSSPESETPCSWRTTGDSQSQCSQRESQSRSTASYEQDLILPAHPKSFILPRLDQISRNRMKTDRVARYLEHKHDWESLRLPGEDPRKGVRWSIREQMLYKSEFPPRPQHVYIPNNYLVPTEKKRSALRWGIRCDLANGVIPRDSYSS</sequence>
<evidence type="ECO:0000313" key="12">
    <source>
        <dbReference type="RefSeq" id="XP_072834991.1"/>
    </source>
</evidence>
<keyword evidence="6" id="KW-0206">Cytoskeleton</keyword>
<name>A0ABM5EPD4_9SAUR</name>
<feature type="compositionally biased region" description="Basic residues" evidence="8">
    <location>
        <begin position="90"/>
        <end position="101"/>
    </location>
</feature>
<evidence type="ECO:0000256" key="4">
    <source>
        <dbReference type="ARBA" id="ARBA00022490"/>
    </source>
</evidence>
<keyword evidence="7" id="KW-0966">Cell projection</keyword>
<comment type="subcellular location">
    <subcellularLocation>
        <location evidence="2">Cell projection</location>
        <location evidence="2">Cilium</location>
    </subcellularLocation>
    <subcellularLocation>
        <location evidence="1">Cytoplasm</location>
        <location evidence="1">Cytoskeleton</location>
        <location evidence="1">Microtubule organizing center</location>
        <location evidence="1">Centrosome</location>
        <location evidence="1">Centriole</location>
    </subcellularLocation>
</comment>
<dbReference type="InterPro" id="IPR026227">
    <property type="entry name" value="HYLS1"/>
</dbReference>
<evidence type="ECO:0000256" key="3">
    <source>
        <dbReference type="ARBA" id="ARBA00010091"/>
    </source>
</evidence>
<evidence type="ECO:0000256" key="1">
    <source>
        <dbReference type="ARBA" id="ARBA00004114"/>
    </source>
</evidence>
<feature type="domain" description="Centriolar and ciliogenesis-associated protein HYLS1 C-terminal" evidence="9">
    <location>
        <begin position="205"/>
        <end position="292"/>
    </location>
</feature>
<dbReference type="PANTHER" id="PTHR34174:SF1">
    <property type="entry name" value="CENTRIOLAR AND CILIOGENESIS-ASSOCIATED PROTEIN HYLS1"/>
    <property type="match status" value="1"/>
</dbReference>
<dbReference type="Proteomes" id="UP001652642">
    <property type="component" value="Chromosome 8"/>
</dbReference>
<feature type="compositionally biased region" description="Low complexity" evidence="8">
    <location>
        <begin position="155"/>
        <end position="166"/>
    </location>
</feature>
<dbReference type="InterPro" id="IPR027918">
    <property type="entry name" value="HYLS1_C_dom"/>
</dbReference>
<gene>
    <name evidence="11 12 13 14" type="primary">HYLS1</name>
</gene>
<dbReference type="RefSeq" id="XP_072834991.1">
    <property type="nucleotide sequence ID" value="XM_072978890.1"/>
</dbReference>